<dbReference type="RefSeq" id="WP_394475650.1">
    <property type="nucleotide sequence ID" value="NZ_JBIGHV010000001.1"/>
</dbReference>
<dbReference type="InterPro" id="IPR001789">
    <property type="entry name" value="Sig_transdc_resp-reg_receiver"/>
</dbReference>
<comment type="caution">
    <text evidence="4">The sequence shown here is derived from an EMBL/GenBank/DDBJ whole genome shotgun (WGS) entry which is preliminary data.</text>
</comment>
<proteinExistence type="predicted"/>
<dbReference type="EMBL" id="JBIGHV010000001">
    <property type="protein sequence ID" value="MFG6428720.1"/>
    <property type="molecule type" value="Genomic_DNA"/>
</dbReference>
<dbReference type="PROSITE" id="PS50110">
    <property type="entry name" value="RESPONSE_REGULATORY"/>
    <property type="match status" value="1"/>
</dbReference>
<keyword evidence="1" id="KW-0597">Phosphoprotein</keyword>
<dbReference type="Gene3D" id="2.40.50.1020">
    <property type="entry name" value="LytTr DNA-binding domain"/>
    <property type="match status" value="1"/>
</dbReference>
<organism evidence="4 5">
    <name type="scientific">Pelomonas parva</name>
    <dbReference type="NCBI Taxonomy" id="3299032"/>
    <lineage>
        <taxon>Bacteria</taxon>
        <taxon>Pseudomonadati</taxon>
        <taxon>Pseudomonadota</taxon>
        <taxon>Betaproteobacteria</taxon>
        <taxon>Burkholderiales</taxon>
        <taxon>Sphaerotilaceae</taxon>
        <taxon>Roseateles</taxon>
    </lineage>
</organism>
<dbReference type="PANTHER" id="PTHR37299">
    <property type="entry name" value="TRANSCRIPTIONAL REGULATOR-RELATED"/>
    <property type="match status" value="1"/>
</dbReference>
<dbReference type="InterPro" id="IPR007492">
    <property type="entry name" value="LytTR_DNA-bd_dom"/>
</dbReference>
<name>A0ABW7EWP2_9BURK</name>
<feature type="domain" description="HTH LytTR-type" evidence="3">
    <location>
        <begin position="134"/>
        <end position="235"/>
    </location>
</feature>
<protein>
    <submittedName>
        <fullName evidence="4">LytR/AlgR family response regulator transcription factor</fullName>
    </submittedName>
</protein>
<dbReference type="InterPro" id="IPR011006">
    <property type="entry name" value="CheY-like_superfamily"/>
</dbReference>
<accession>A0ABW7EWP2</accession>
<dbReference type="PROSITE" id="PS50930">
    <property type="entry name" value="HTH_LYTTR"/>
    <property type="match status" value="1"/>
</dbReference>
<dbReference type="SMART" id="SM00850">
    <property type="entry name" value="LytTR"/>
    <property type="match status" value="1"/>
</dbReference>
<dbReference type="PANTHER" id="PTHR37299:SF1">
    <property type="entry name" value="STAGE 0 SPORULATION PROTEIN A HOMOLOG"/>
    <property type="match status" value="1"/>
</dbReference>
<keyword evidence="5" id="KW-1185">Reference proteome</keyword>
<feature type="modified residue" description="4-aspartylphosphate" evidence="1">
    <location>
        <position position="58"/>
    </location>
</feature>
<dbReference type="Proteomes" id="UP001606210">
    <property type="component" value="Unassembled WGS sequence"/>
</dbReference>
<gene>
    <name evidence="4" type="ORF">ACG00Y_02280</name>
</gene>
<reference evidence="4 5" key="1">
    <citation type="submission" date="2024-08" db="EMBL/GenBank/DDBJ databases">
        <authorList>
            <person name="Lu H."/>
        </authorList>
    </citation>
    <scope>NUCLEOTIDE SEQUENCE [LARGE SCALE GENOMIC DNA]</scope>
    <source>
        <strain evidence="4 5">LYH14W</strain>
    </source>
</reference>
<feature type="domain" description="Response regulatory" evidence="2">
    <location>
        <begin position="6"/>
        <end position="119"/>
    </location>
</feature>
<dbReference type="SMART" id="SM00448">
    <property type="entry name" value="REC"/>
    <property type="match status" value="1"/>
</dbReference>
<evidence type="ECO:0000256" key="1">
    <source>
        <dbReference type="PROSITE-ProRule" id="PRU00169"/>
    </source>
</evidence>
<dbReference type="Gene3D" id="3.40.50.2300">
    <property type="match status" value="1"/>
</dbReference>
<evidence type="ECO:0000259" key="3">
    <source>
        <dbReference type="PROSITE" id="PS50930"/>
    </source>
</evidence>
<dbReference type="Pfam" id="PF00072">
    <property type="entry name" value="Response_reg"/>
    <property type="match status" value="1"/>
</dbReference>
<evidence type="ECO:0000313" key="4">
    <source>
        <dbReference type="EMBL" id="MFG6428720.1"/>
    </source>
</evidence>
<evidence type="ECO:0000313" key="5">
    <source>
        <dbReference type="Proteomes" id="UP001606210"/>
    </source>
</evidence>
<evidence type="ECO:0000259" key="2">
    <source>
        <dbReference type="PROSITE" id="PS50110"/>
    </source>
</evidence>
<dbReference type="Pfam" id="PF04397">
    <property type="entry name" value="LytTR"/>
    <property type="match status" value="1"/>
</dbReference>
<sequence length="235" mass="26550">MTDAPTAILADDEPFMRAALRERLAQLWPELRLLQECEDGIEALQAIQRLRPQLAFLDIRMPGLTGLQVADALQGVDTRVVFVTAYDAHAVEAFEAQAVDYVLKPVELPRLAKTVARLREALTPSQTRPADDWLQVAVGSQVRLLHVDDVQYFESDSKYTRVVAPDCDGLIRLSLKELLERLDPARFMQVHRSVVVNRRHVHGVHRAGDALELEIKGRAERLKVSTQHHQLFKAL</sequence>
<dbReference type="InterPro" id="IPR046947">
    <property type="entry name" value="LytR-like"/>
</dbReference>
<dbReference type="SUPFAM" id="SSF52172">
    <property type="entry name" value="CheY-like"/>
    <property type="match status" value="1"/>
</dbReference>